<evidence type="ECO:0000256" key="1">
    <source>
        <dbReference type="SAM" id="MobiDB-lite"/>
    </source>
</evidence>
<dbReference type="Gramene" id="ONIVA10G08210.1">
    <property type="protein sequence ID" value="ONIVA10G08210.1"/>
    <property type="gene ID" value="ONIVA10G08210"/>
</dbReference>
<accession>A0A0E0IRN0</accession>
<dbReference type="Proteomes" id="UP000006591">
    <property type="component" value="Chromosome 10"/>
</dbReference>
<reference evidence="2" key="2">
    <citation type="submission" date="2018-04" db="EMBL/GenBank/DDBJ databases">
        <title>OnivRS2 (Oryza nivara Reference Sequence Version 2).</title>
        <authorList>
            <person name="Zhang J."/>
            <person name="Kudrna D."/>
            <person name="Lee S."/>
            <person name="Talag J."/>
            <person name="Rajasekar S."/>
            <person name="Welchert J."/>
            <person name="Hsing Y.-I."/>
            <person name="Wing R.A."/>
        </authorList>
    </citation>
    <scope>NUCLEOTIDE SEQUENCE [LARGE SCALE GENOMIC DNA]</scope>
</reference>
<feature type="compositionally biased region" description="Low complexity" evidence="1">
    <location>
        <begin position="14"/>
        <end position="25"/>
    </location>
</feature>
<sequence length="102" mass="10363">MDSPLLSALPPGPVGVAAAAPLLSGRRGRPAQGPERGPVDCLSGRRAGGRRAWEGGGGGGRPEARRESGGTTAGRGRGEEIVCQVGPLGHQMGQMGWMGRRP</sequence>
<protein>
    <submittedName>
        <fullName evidence="2">Uncharacterized protein</fullName>
    </submittedName>
</protein>
<proteinExistence type="predicted"/>
<keyword evidence="3" id="KW-1185">Reference proteome</keyword>
<dbReference type="AlphaFoldDB" id="A0A0E0IRN0"/>
<evidence type="ECO:0000313" key="3">
    <source>
        <dbReference type="Proteomes" id="UP000006591"/>
    </source>
</evidence>
<evidence type="ECO:0000313" key="2">
    <source>
        <dbReference type="EnsemblPlants" id="ONIVA10G08210.1"/>
    </source>
</evidence>
<reference evidence="2" key="1">
    <citation type="submission" date="2015-04" db="UniProtKB">
        <authorList>
            <consortium name="EnsemblPlants"/>
        </authorList>
    </citation>
    <scope>IDENTIFICATION</scope>
    <source>
        <strain evidence="2">SL10</strain>
    </source>
</reference>
<dbReference type="HOGENOM" id="CLU_2281960_0_0_1"/>
<dbReference type="EnsemblPlants" id="ONIVA10G08210.1">
    <property type="protein sequence ID" value="ONIVA10G08210.1"/>
    <property type="gene ID" value="ONIVA10G08210"/>
</dbReference>
<feature type="region of interest" description="Disordered" evidence="1">
    <location>
        <begin position="1"/>
        <end position="80"/>
    </location>
</feature>
<name>A0A0E0IRN0_ORYNI</name>
<organism evidence="2">
    <name type="scientific">Oryza nivara</name>
    <name type="common">Indian wild rice</name>
    <name type="synonym">Oryza sativa f. spontanea</name>
    <dbReference type="NCBI Taxonomy" id="4536"/>
    <lineage>
        <taxon>Eukaryota</taxon>
        <taxon>Viridiplantae</taxon>
        <taxon>Streptophyta</taxon>
        <taxon>Embryophyta</taxon>
        <taxon>Tracheophyta</taxon>
        <taxon>Spermatophyta</taxon>
        <taxon>Magnoliopsida</taxon>
        <taxon>Liliopsida</taxon>
        <taxon>Poales</taxon>
        <taxon>Poaceae</taxon>
        <taxon>BOP clade</taxon>
        <taxon>Oryzoideae</taxon>
        <taxon>Oryzeae</taxon>
        <taxon>Oryzinae</taxon>
        <taxon>Oryza</taxon>
    </lineage>
</organism>